<evidence type="ECO:0000256" key="7">
    <source>
        <dbReference type="ARBA" id="ARBA00023012"/>
    </source>
</evidence>
<evidence type="ECO:0000256" key="5">
    <source>
        <dbReference type="ARBA" id="ARBA00022777"/>
    </source>
</evidence>
<dbReference type="PROSITE" id="PS50109">
    <property type="entry name" value="HIS_KIN"/>
    <property type="match status" value="1"/>
</dbReference>
<sequence>MREDCYDEYRKRLNILITGNSPLLHSVMLELHNLGHSISITKIPHETLFVYASQQPDLIIFSNFENAYNTFSSIREINPDAEALFVIDINNPESFENFFDFHNVSFISSTATTESIISKISEFHKAIIRNKQSAQNSKLYDLILQGLPFPAILVCACNGETILANKAALEILPITGSESRIPFTSFLPEDVRNNLFTDQKTYRTHSLKSVCAYDKFWDLTFEQVAPSVFLLLAVDVTEQRKQLQLREEMERIARHDLRSPTATIVGMSRILETEANLDSDYKQLAEIIRKTSERMIRQIDTSLTLIRLETGSLVTDSHPFNLFGAITAAIGDVSQLVEEKELEIQCFLEDEPIQDECPLVCYGEASLIITMFSNLVKNAAEAAPECSTITVRLSDTEQSIITEIHNLGEVPNSIKNSFFDRYATHGKRNGTGLGTYSAKLIAKVSGGDISFTSSWNQGTSLITTLPKPSENLNRN</sequence>
<dbReference type="Proteomes" id="UP000192906">
    <property type="component" value="Unassembled WGS sequence"/>
</dbReference>
<evidence type="ECO:0000256" key="1">
    <source>
        <dbReference type="ARBA" id="ARBA00000085"/>
    </source>
</evidence>
<reference evidence="10" key="1">
    <citation type="submission" date="2017-04" db="EMBL/GenBank/DDBJ databases">
        <authorList>
            <person name="Varghese N."/>
            <person name="Submissions S."/>
        </authorList>
    </citation>
    <scope>NUCLEOTIDE SEQUENCE [LARGE SCALE GENOMIC DNA]</scope>
    <source>
        <strain evidence="10">K3S</strain>
    </source>
</reference>
<dbReference type="InterPro" id="IPR003661">
    <property type="entry name" value="HisK_dim/P_dom"/>
</dbReference>
<dbReference type="CDD" id="cd00082">
    <property type="entry name" value="HisKA"/>
    <property type="match status" value="1"/>
</dbReference>
<dbReference type="InterPro" id="IPR005467">
    <property type="entry name" value="His_kinase_dom"/>
</dbReference>
<dbReference type="EMBL" id="FWZU01000003">
    <property type="protein sequence ID" value="SMF16996.1"/>
    <property type="molecule type" value="Genomic_DNA"/>
</dbReference>
<dbReference type="SMART" id="SM00388">
    <property type="entry name" value="HisKA"/>
    <property type="match status" value="1"/>
</dbReference>
<keyword evidence="4" id="KW-0547">Nucleotide-binding</keyword>
<evidence type="ECO:0000313" key="10">
    <source>
        <dbReference type="Proteomes" id="UP000192906"/>
    </source>
</evidence>
<dbReference type="Pfam" id="PF00512">
    <property type="entry name" value="HisKA"/>
    <property type="match status" value="1"/>
</dbReference>
<comment type="catalytic activity">
    <reaction evidence="1">
        <text>ATP + protein L-histidine = ADP + protein N-phospho-L-histidine.</text>
        <dbReference type="EC" id="2.7.13.3"/>
    </reaction>
</comment>
<dbReference type="GO" id="GO:0000156">
    <property type="term" value="F:phosphorelay response regulator activity"/>
    <property type="evidence" value="ECO:0007669"/>
    <property type="project" value="TreeGrafter"/>
</dbReference>
<dbReference type="SMART" id="SM00387">
    <property type="entry name" value="HATPase_c"/>
    <property type="match status" value="1"/>
</dbReference>
<dbReference type="PANTHER" id="PTHR42878">
    <property type="entry name" value="TWO-COMPONENT HISTIDINE KINASE"/>
    <property type="match status" value="1"/>
</dbReference>
<name>A0A1X7DK25_9BACT</name>
<organism evidence="9 10">
    <name type="scientific">Desulfovibrio gilichinskyi</name>
    <dbReference type="NCBI Taxonomy" id="1519643"/>
    <lineage>
        <taxon>Bacteria</taxon>
        <taxon>Pseudomonadati</taxon>
        <taxon>Thermodesulfobacteriota</taxon>
        <taxon>Desulfovibrionia</taxon>
        <taxon>Desulfovibrionales</taxon>
        <taxon>Desulfovibrionaceae</taxon>
        <taxon>Desulfovibrio</taxon>
    </lineage>
</organism>
<dbReference type="OrthoDB" id="9787818at2"/>
<accession>A0A1X7DK25</accession>
<dbReference type="GO" id="GO:0005524">
    <property type="term" value="F:ATP binding"/>
    <property type="evidence" value="ECO:0007669"/>
    <property type="project" value="UniProtKB-KW"/>
</dbReference>
<keyword evidence="5 9" id="KW-0418">Kinase</keyword>
<keyword evidence="10" id="KW-1185">Reference proteome</keyword>
<dbReference type="RefSeq" id="WP_085101730.1">
    <property type="nucleotide sequence ID" value="NZ_FWZU01000003.1"/>
</dbReference>
<dbReference type="GO" id="GO:0000155">
    <property type="term" value="F:phosphorelay sensor kinase activity"/>
    <property type="evidence" value="ECO:0007669"/>
    <property type="project" value="InterPro"/>
</dbReference>
<dbReference type="GO" id="GO:0030295">
    <property type="term" value="F:protein kinase activator activity"/>
    <property type="evidence" value="ECO:0007669"/>
    <property type="project" value="TreeGrafter"/>
</dbReference>
<dbReference type="STRING" id="1519643.SAMN06295933_2001"/>
<dbReference type="EC" id="2.7.13.3" evidence="2"/>
<keyword evidence="6" id="KW-0067">ATP-binding</keyword>
<dbReference type="InterPro" id="IPR050351">
    <property type="entry name" value="BphY/WalK/GraS-like"/>
</dbReference>
<dbReference type="InterPro" id="IPR036097">
    <property type="entry name" value="HisK_dim/P_sf"/>
</dbReference>
<keyword evidence="7" id="KW-0902">Two-component regulatory system</keyword>
<evidence type="ECO:0000256" key="6">
    <source>
        <dbReference type="ARBA" id="ARBA00022840"/>
    </source>
</evidence>
<evidence type="ECO:0000256" key="3">
    <source>
        <dbReference type="ARBA" id="ARBA00022679"/>
    </source>
</evidence>
<dbReference type="GO" id="GO:0007234">
    <property type="term" value="P:osmosensory signaling via phosphorelay pathway"/>
    <property type="evidence" value="ECO:0007669"/>
    <property type="project" value="TreeGrafter"/>
</dbReference>
<dbReference type="Gene3D" id="1.10.287.130">
    <property type="match status" value="1"/>
</dbReference>
<evidence type="ECO:0000313" key="9">
    <source>
        <dbReference type="EMBL" id="SMF16996.1"/>
    </source>
</evidence>
<dbReference type="Gene3D" id="3.30.565.10">
    <property type="entry name" value="Histidine kinase-like ATPase, C-terminal domain"/>
    <property type="match status" value="1"/>
</dbReference>
<gene>
    <name evidence="9" type="ORF">SAMN06295933_2001</name>
</gene>
<dbReference type="SUPFAM" id="SSF47384">
    <property type="entry name" value="Homodimeric domain of signal transducing histidine kinase"/>
    <property type="match status" value="1"/>
</dbReference>
<dbReference type="SUPFAM" id="SSF55874">
    <property type="entry name" value="ATPase domain of HSP90 chaperone/DNA topoisomerase II/histidine kinase"/>
    <property type="match status" value="1"/>
</dbReference>
<dbReference type="PANTHER" id="PTHR42878:SF7">
    <property type="entry name" value="SENSOR HISTIDINE KINASE GLRK"/>
    <property type="match status" value="1"/>
</dbReference>
<dbReference type="Pfam" id="PF02518">
    <property type="entry name" value="HATPase_c"/>
    <property type="match status" value="1"/>
</dbReference>
<proteinExistence type="predicted"/>
<evidence type="ECO:0000256" key="2">
    <source>
        <dbReference type="ARBA" id="ARBA00012438"/>
    </source>
</evidence>
<dbReference type="InterPro" id="IPR036890">
    <property type="entry name" value="HATPase_C_sf"/>
</dbReference>
<evidence type="ECO:0000259" key="8">
    <source>
        <dbReference type="PROSITE" id="PS50109"/>
    </source>
</evidence>
<evidence type="ECO:0000256" key="4">
    <source>
        <dbReference type="ARBA" id="ARBA00022741"/>
    </source>
</evidence>
<dbReference type="AlphaFoldDB" id="A0A1X7DK25"/>
<dbReference type="InterPro" id="IPR003594">
    <property type="entry name" value="HATPase_dom"/>
</dbReference>
<keyword evidence="3" id="KW-0808">Transferase</keyword>
<protein>
    <recommendedName>
        <fullName evidence="2">histidine kinase</fullName>
        <ecNumber evidence="2">2.7.13.3</ecNumber>
    </recommendedName>
</protein>
<feature type="domain" description="Histidine kinase" evidence="8">
    <location>
        <begin position="252"/>
        <end position="469"/>
    </location>
</feature>